<organism evidence="13 14">
    <name type="scientific">Mucilaginibacter lappiensis</name>
    <dbReference type="NCBI Taxonomy" id="354630"/>
    <lineage>
        <taxon>Bacteria</taxon>
        <taxon>Pseudomonadati</taxon>
        <taxon>Bacteroidota</taxon>
        <taxon>Sphingobacteriia</taxon>
        <taxon>Sphingobacteriales</taxon>
        <taxon>Sphingobacteriaceae</taxon>
        <taxon>Mucilaginibacter</taxon>
    </lineage>
</organism>
<evidence type="ECO:0000256" key="11">
    <source>
        <dbReference type="ARBA" id="ARBA00033407"/>
    </source>
</evidence>
<dbReference type="InterPro" id="IPR052058">
    <property type="entry name" value="Alcohol_O-acetyltransferase"/>
</dbReference>
<dbReference type="InterPro" id="IPR023213">
    <property type="entry name" value="CAT-like_dom_sf"/>
</dbReference>
<dbReference type="Proteomes" id="UP000548326">
    <property type="component" value="Unassembled WGS sequence"/>
</dbReference>
<comment type="catalytic activity">
    <reaction evidence="1">
        <text>2 a mycocerosyl-[mycocerosic acid synthase] + a phthiocerol = a dimycocerosyl phthiocerol + 2 holo-[mycocerosic acid synthase].</text>
        <dbReference type="EC" id="2.3.1.282"/>
    </reaction>
</comment>
<dbReference type="EC" id="2.3.1.282" evidence="5"/>
<dbReference type="InterPro" id="IPR031641">
    <property type="entry name" value="PapA_C"/>
</dbReference>
<dbReference type="GO" id="GO:0016746">
    <property type="term" value="F:acyltransferase activity"/>
    <property type="evidence" value="ECO:0007669"/>
    <property type="project" value="UniProtKB-KW"/>
</dbReference>
<dbReference type="Gene3D" id="3.30.559.10">
    <property type="entry name" value="Chloramphenicol acetyltransferase-like domain"/>
    <property type="match status" value="1"/>
</dbReference>
<keyword evidence="7" id="KW-0808">Transferase</keyword>
<comment type="catalytic activity">
    <reaction evidence="3">
        <text>2 a mycocerosyl-[mycocerosic acid synthase] + a phthiodiolone = a dimycocerosyl phthiodiolone + 2 holo-[mycocerosic acid synthase].</text>
        <dbReference type="EC" id="2.3.1.282"/>
    </reaction>
</comment>
<keyword evidence="8" id="KW-0012">Acyltransferase</keyword>
<feature type="domain" description="Phthiocerol/phthiodiolone dimycocerosyl transferase C-terminal" evidence="12">
    <location>
        <begin position="207"/>
        <end position="364"/>
    </location>
</feature>
<evidence type="ECO:0000256" key="3">
    <source>
        <dbReference type="ARBA" id="ARBA00001907"/>
    </source>
</evidence>
<comment type="caution">
    <text evidence="13">The sequence shown here is derived from an EMBL/GenBank/DDBJ whole genome shotgun (WGS) entry which is preliminary data.</text>
</comment>
<evidence type="ECO:0000256" key="6">
    <source>
        <dbReference type="ARBA" id="ARBA00013449"/>
    </source>
</evidence>
<proteinExistence type="inferred from homology"/>
<accession>A0A841J5L7</accession>
<evidence type="ECO:0000256" key="4">
    <source>
        <dbReference type="ARBA" id="ARBA00006558"/>
    </source>
</evidence>
<evidence type="ECO:0000256" key="2">
    <source>
        <dbReference type="ARBA" id="ARBA00000625"/>
    </source>
</evidence>
<dbReference type="EMBL" id="JACHCA010000001">
    <property type="protein sequence ID" value="MBB6126010.1"/>
    <property type="molecule type" value="Genomic_DNA"/>
</dbReference>
<dbReference type="Pfam" id="PF16911">
    <property type="entry name" value="PapA_C"/>
    <property type="match status" value="1"/>
</dbReference>
<evidence type="ECO:0000256" key="5">
    <source>
        <dbReference type="ARBA" id="ARBA00012866"/>
    </source>
</evidence>
<dbReference type="Gene3D" id="3.30.559.30">
    <property type="entry name" value="Nonribosomal peptide synthetase, condensation domain"/>
    <property type="match status" value="1"/>
</dbReference>
<protein>
    <recommendedName>
        <fullName evidence="6">Phthiocerol/phthiodiolone dimycocerosyl transferase</fullName>
        <ecNumber evidence="5">2.3.1.282</ecNumber>
    </recommendedName>
    <alternativeName>
        <fullName evidence="11">Acyltransferase PapA5</fullName>
    </alternativeName>
    <alternativeName>
        <fullName evidence="9">Phthiocerol/phthiodiolone O-acyltransferase</fullName>
    </alternativeName>
    <alternativeName>
        <fullName evidence="10">Polyketide synthase-associated protein A5</fullName>
    </alternativeName>
</protein>
<dbReference type="RefSeq" id="WP_183584949.1">
    <property type="nucleotide sequence ID" value="NZ_JACHCA010000001.1"/>
</dbReference>
<evidence type="ECO:0000256" key="7">
    <source>
        <dbReference type="ARBA" id="ARBA00022679"/>
    </source>
</evidence>
<comment type="catalytic activity">
    <reaction evidence="2">
        <text>2 a mycocerosyl-[mycocerosic acid synthase] + a phenolphthiocerol = a dimycocerosyl phenolphthiocerol + 2 holo-[mycocerosic acid synthase].</text>
        <dbReference type="EC" id="2.3.1.282"/>
    </reaction>
</comment>
<dbReference type="AlphaFoldDB" id="A0A841J5L7"/>
<reference evidence="13 14" key="1">
    <citation type="submission" date="2020-08" db="EMBL/GenBank/DDBJ databases">
        <title>Genomic Encyclopedia of Type Strains, Phase IV (KMG-V): Genome sequencing to study the core and pangenomes of soil and plant-associated prokaryotes.</title>
        <authorList>
            <person name="Whitman W."/>
        </authorList>
    </citation>
    <scope>NUCLEOTIDE SEQUENCE [LARGE SCALE GENOMIC DNA]</scope>
    <source>
        <strain evidence="13 14">MP601</strain>
    </source>
</reference>
<dbReference type="PANTHER" id="PTHR28037">
    <property type="entry name" value="ALCOHOL O-ACETYLTRANSFERASE 1-RELATED"/>
    <property type="match status" value="1"/>
</dbReference>
<evidence type="ECO:0000256" key="10">
    <source>
        <dbReference type="ARBA" id="ARBA00032317"/>
    </source>
</evidence>
<evidence type="ECO:0000256" key="9">
    <source>
        <dbReference type="ARBA" id="ARBA00030465"/>
    </source>
</evidence>
<comment type="similarity">
    <text evidence="4">Belongs to the acyltransferase PapA5 family.</text>
</comment>
<evidence type="ECO:0000256" key="1">
    <source>
        <dbReference type="ARBA" id="ARBA00000026"/>
    </source>
</evidence>
<name>A0A841J5L7_9SPHI</name>
<evidence type="ECO:0000313" key="13">
    <source>
        <dbReference type="EMBL" id="MBB6126010.1"/>
    </source>
</evidence>
<evidence type="ECO:0000313" key="14">
    <source>
        <dbReference type="Proteomes" id="UP000548326"/>
    </source>
</evidence>
<sequence>MKRKLMMVERIMHVDASTPLNCVFTVKIVGSINPENLHIALTKVQQKHPLLRVRIDEEQEGGPYFITNEHVRSIPIRITERLTDDDWLKESETEWYKLFDGDNVPLARVVWIRSASVSELLLVMPHCVCDGGTCAALLGEILSLLDNPEQELDTYTSFNSVQELMPESFDIAKNKRKGRIYSFLGRLFFLLKSTRNKFGSGRNYAIHWKLDEEQTVAIAETSKNAGTTIHAVLCVAFLKAFQEVRGVKARGKVISPVDIRRFIPAIKPDTMFAFAPIVELTLDKDHNKGFWEQARKIKTDLTAKIETMNAYEMLWMGEYMHKTVKRMIGFLKTTDGSHDVTLSNMGRLTIPEKYNSFEVETIYSPTVAFPWRNPNTLVATTFKNRMDFTFMSNDNFLEEAEAFKIKAAAMELLFANLQQLSHA</sequence>
<dbReference type="SUPFAM" id="SSF52777">
    <property type="entry name" value="CoA-dependent acyltransferases"/>
    <property type="match status" value="2"/>
</dbReference>
<evidence type="ECO:0000256" key="8">
    <source>
        <dbReference type="ARBA" id="ARBA00023315"/>
    </source>
</evidence>
<evidence type="ECO:0000259" key="12">
    <source>
        <dbReference type="Pfam" id="PF16911"/>
    </source>
</evidence>
<gene>
    <name evidence="13" type="ORF">HDF22_000111</name>
</gene>
<dbReference type="PANTHER" id="PTHR28037:SF1">
    <property type="entry name" value="ALCOHOL O-ACETYLTRANSFERASE 1-RELATED"/>
    <property type="match status" value="1"/>
</dbReference>